<evidence type="ECO:0000313" key="2">
    <source>
        <dbReference type="Proteomes" id="UP000007264"/>
    </source>
</evidence>
<accession>I0YIC9</accession>
<dbReference type="GeneID" id="17036104"/>
<gene>
    <name evidence="1" type="ORF">COCSUDRAFT_55004</name>
</gene>
<keyword evidence="2" id="KW-1185">Reference proteome</keyword>
<reference evidence="1 2" key="1">
    <citation type="journal article" date="2012" name="Genome Biol.">
        <title>The genome of the polar eukaryotic microalga coccomyxa subellipsoidea reveals traits of cold adaptation.</title>
        <authorList>
            <person name="Blanc G."/>
            <person name="Agarkova I."/>
            <person name="Grimwood J."/>
            <person name="Kuo A."/>
            <person name="Brueggeman A."/>
            <person name="Dunigan D."/>
            <person name="Gurnon J."/>
            <person name="Ladunga I."/>
            <person name="Lindquist E."/>
            <person name="Lucas S."/>
            <person name="Pangilinan J."/>
            <person name="Proschold T."/>
            <person name="Salamov A."/>
            <person name="Schmutz J."/>
            <person name="Weeks D."/>
            <person name="Yamada T."/>
            <person name="Claverie J.M."/>
            <person name="Grigoriev I."/>
            <person name="Van Etten J."/>
            <person name="Lomsadze A."/>
            <person name="Borodovsky M."/>
        </authorList>
    </citation>
    <scope>NUCLEOTIDE SEQUENCE [LARGE SCALE GENOMIC DNA]</scope>
    <source>
        <strain evidence="1 2">C-169</strain>
    </source>
</reference>
<organism evidence="1 2">
    <name type="scientific">Coccomyxa subellipsoidea (strain C-169)</name>
    <name type="common">Green microalga</name>
    <dbReference type="NCBI Taxonomy" id="574566"/>
    <lineage>
        <taxon>Eukaryota</taxon>
        <taxon>Viridiplantae</taxon>
        <taxon>Chlorophyta</taxon>
        <taxon>core chlorophytes</taxon>
        <taxon>Trebouxiophyceae</taxon>
        <taxon>Trebouxiophyceae incertae sedis</taxon>
        <taxon>Coccomyxaceae</taxon>
        <taxon>Coccomyxa</taxon>
        <taxon>Coccomyxa subellipsoidea</taxon>
    </lineage>
</organism>
<dbReference type="KEGG" id="csl:COCSUDRAFT_55004"/>
<protein>
    <submittedName>
        <fullName evidence="1">Uncharacterized protein</fullName>
    </submittedName>
</protein>
<sequence>MLEKLIQQEQGVLSKLEERFLREKTWVEERLSDLEARSRPYGIDINKLNILSIYDLPCPLRQDLYRAWYAWALGEEMDSHEKQVQRLVILQQSEGTLWKQLANAFQRLRQRAACEGTGKTPPHELAALFA</sequence>
<evidence type="ECO:0000313" key="1">
    <source>
        <dbReference type="EMBL" id="EIE18148.1"/>
    </source>
</evidence>
<comment type="caution">
    <text evidence="1">The sequence shown here is derived from an EMBL/GenBank/DDBJ whole genome shotgun (WGS) entry which is preliminary data.</text>
</comment>
<proteinExistence type="predicted"/>
<dbReference type="EMBL" id="AGSI01000026">
    <property type="protein sequence ID" value="EIE18148.1"/>
    <property type="molecule type" value="Genomic_DNA"/>
</dbReference>
<dbReference type="Proteomes" id="UP000007264">
    <property type="component" value="Unassembled WGS sequence"/>
</dbReference>
<dbReference type="RefSeq" id="XP_005642692.1">
    <property type="nucleotide sequence ID" value="XM_005642635.1"/>
</dbReference>
<dbReference type="AlphaFoldDB" id="I0YIC9"/>
<name>I0YIC9_COCSC</name>